<dbReference type="Gene3D" id="3.30.300.20">
    <property type="match status" value="1"/>
</dbReference>
<dbReference type="PANTHER" id="PTHR34654:SF1">
    <property type="entry name" value="RNA-BINDING PROTEIN KHPA"/>
    <property type="match status" value="1"/>
</dbReference>
<dbReference type="PATRIC" id="fig|1191523.3.peg.274"/>
<evidence type="ECO:0000256" key="1">
    <source>
        <dbReference type="ARBA" id="ARBA00022490"/>
    </source>
</evidence>
<dbReference type="AlphaFoldDB" id="I6YSJ9"/>
<dbReference type="Pfam" id="PF13083">
    <property type="entry name" value="KH_KhpA-B"/>
    <property type="match status" value="1"/>
</dbReference>
<keyword evidence="1 3" id="KW-0963">Cytoplasm</keyword>
<reference evidence="4 5" key="1">
    <citation type="journal article" date="2013" name="PLoS ONE">
        <title>Genomic analysis of Melioribacter roseus, facultatively anaerobic organotrophic bacterium representing a novel deep lineage within Bacteriodetes/Chlorobi group.</title>
        <authorList>
            <person name="Kadnikov V.V."/>
            <person name="Mardanov A.V."/>
            <person name="Podosokorskaya O.A."/>
            <person name="Gavrilov S.N."/>
            <person name="Kublanov I.V."/>
            <person name="Beletsky A.V."/>
            <person name="Bonch-Osmolovskaya E.A."/>
            <person name="Ravin N.V."/>
        </authorList>
    </citation>
    <scope>NUCLEOTIDE SEQUENCE [LARGE SCALE GENOMIC DNA]</scope>
    <source>
        <strain evidence="5">JCM 17771 / P3M-2</strain>
    </source>
</reference>
<dbReference type="GO" id="GO:0003723">
    <property type="term" value="F:RNA binding"/>
    <property type="evidence" value="ECO:0007669"/>
    <property type="project" value="UniProtKB-UniRule"/>
</dbReference>
<dbReference type="GO" id="GO:0008360">
    <property type="term" value="P:regulation of cell shape"/>
    <property type="evidence" value="ECO:0007669"/>
    <property type="project" value="UniProtKB-KW"/>
</dbReference>
<dbReference type="CDD" id="cd22533">
    <property type="entry name" value="KH-II_YlqC-like"/>
    <property type="match status" value="1"/>
</dbReference>
<dbReference type="EMBL" id="CP003557">
    <property type="protein sequence ID" value="AFN73512.1"/>
    <property type="molecule type" value="Genomic_DNA"/>
</dbReference>
<dbReference type="GO" id="GO:0009252">
    <property type="term" value="P:peptidoglycan biosynthetic process"/>
    <property type="evidence" value="ECO:0007669"/>
    <property type="project" value="UniProtKB-UniRule"/>
</dbReference>
<dbReference type="GO" id="GO:0005737">
    <property type="term" value="C:cytoplasm"/>
    <property type="evidence" value="ECO:0007669"/>
    <property type="project" value="UniProtKB-SubCell"/>
</dbReference>
<dbReference type="InterPro" id="IPR009019">
    <property type="entry name" value="KH_sf_prok-type"/>
</dbReference>
<protein>
    <recommendedName>
        <fullName evidence="3">RNA-binding protein KhpA</fullName>
    </recommendedName>
    <alternativeName>
        <fullName evidence="3">KH-domain protein A</fullName>
    </alternativeName>
</protein>
<dbReference type="Proteomes" id="UP000009011">
    <property type="component" value="Chromosome"/>
</dbReference>
<comment type="subcellular location">
    <subcellularLocation>
        <location evidence="3">Cytoplasm</location>
    </subcellularLocation>
</comment>
<dbReference type="InterPro" id="IPR020627">
    <property type="entry name" value="KhpA"/>
</dbReference>
<keyword evidence="5" id="KW-1185">Reference proteome</keyword>
<dbReference type="PANTHER" id="PTHR34654">
    <property type="entry name" value="UPF0109 PROTEIN SCO5592"/>
    <property type="match status" value="1"/>
</dbReference>
<dbReference type="HAMAP" id="MF_00088">
    <property type="entry name" value="KhpA"/>
    <property type="match status" value="1"/>
</dbReference>
<dbReference type="InterPro" id="IPR015946">
    <property type="entry name" value="KH_dom-like_a/b"/>
</dbReference>
<proteinExistence type="inferred from homology"/>
<comment type="subunit">
    <text evidence="3">Forms a complex with KhpB.</text>
</comment>
<dbReference type="OrthoDB" id="9812389at2"/>
<dbReference type="SUPFAM" id="SSF54814">
    <property type="entry name" value="Prokaryotic type KH domain (KH-domain type II)"/>
    <property type="match status" value="1"/>
</dbReference>
<keyword evidence="3" id="KW-0133">Cell shape</keyword>
<comment type="similarity">
    <text evidence="3">Belongs to the KhpA RNA-binding protein family.</text>
</comment>
<gene>
    <name evidence="3" type="primary">khpA</name>
    <name evidence="4" type="ordered locus">MROS_0268</name>
</gene>
<keyword evidence="3" id="KW-0961">Cell wall biogenesis/degradation</keyword>
<evidence type="ECO:0000313" key="5">
    <source>
        <dbReference type="Proteomes" id="UP000009011"/>
    </source>
</evidence>
<sequence length="77" mass="8449">MKEFIEFIAKHLVDNPDTVQLEESTPDEKTIELTLKVGAEDVGKVIGKQGKTAQAMRTLLTAIAAKEGKRAILKILD</sequence>
<dbReference type="KEGG" id="mro:MROS_0268"/>
<evidence type="ECO:0000256" key="3">
    <source>
        <dbReference type="HAMAP-Rule" id="MF_00088"/>
    </source>
</evidence>
<evidence type="ECO:0000256" key="2">
    <source>
        <dbReference type="ARBA" id="ARBA00022884"/>
    </source>
</evidence>
<keyword evidence="2 3" id="KW-0694">RNA-binding</keyword>
<dbReference type="RefSeq" id="WP_014854949.1">
    <property type="nucleotide sequence ID" value="NC_018178.1"/>
</dbReference>
<accession>I6YSJ9</accession>
<dbReference type="STRING" id="1191523.MROS_0268"/>
<evidence type="ECO:0000313" key="4">
    <source>
        <dbReference type="EMBL" id="AFN73512.1"/>
    </source>
</evidence>
<dbReference type="HOGENOM" id="CLU_132074_1_0_10"/>
<dbReference type="GO" id="GO:0071555">
    <property type="term" value="P:cell wall organization"/>
    <property type="evidence" value="ECO:0007669"/>
    <property type="project" value="UniProtKB-KW"/>
</dbReference>
<dbReference type="eggNOG" id="COG1837">
    <property type="taxonomic scope" value="Bacteria"/>
</dbReference>
<name>I6YSJ9_MELRP</name>
<organism evidence="4 5">
    <name type="scientific">Melioribacter roseus (strain DSM 23840 / JCM 17771 / VKM B-2668 / P3M-2)</name>
    <dbReference type="NCBI Taxonomy" id="1191523"/>
    <lineage>
        <taxon>Bacteria</taxon>
        <taxon>Pseudomonadati</taxon>
        <taxon>Ignavibacteriota</taxon>
        <taxon>Ignavibacteria</taxon>
        <taxon>Ignavibacteriales</taxon>
        <taxon>Melioribacteraceae</taxon>
        <taxon>Melioribacter</taxon>
    </lineage>
</organism>
<keyword evidence="3" id="KW-0143">Chaperone</keyword>
<comment type="function">
    <text evidence="3">A probable RNA chaperone. Forms a complex with KhpB which binds to cellular RNA and controls its expression. Plays a role in peptidoglycan (PG) homeostasis and cell length regulation.</text>
</comment>